<dbReference type="GO" id="GO:0002161">
    <property type="term" value="F:aminoacyl-tRNA deacylase activity"/>
    <property type="evidence" value="ECO:0007669"/>
    <property type="project" value="InterPro"/>
</dbReference>
<keyword evidence="5" id="KW-0067">ATP-binding</keyword>
<evidence type="ECO:0000259" key="9">
    <source>
        <dbReference type="Pfam" id="PF00133"/>
    </source>
</evidence>
<evidence type="ECO:0000256" key="1">
    <source>
        <dbReference type="ARBA" id="ARBA00005594"/>
    </source>
</evidence>
<dbReference type="InterPro" id="IPR013155">
    <property type="entry name" value="M/V/L/I-tRNA-synth_anticd-bd"/>
</dbReference>
<dbReference type="GO" id="GO:0006429">
    <property type="term" value="P:leucyl-tRNA aminoacylation"/>
    <property type="evidence" value="ECO:0007669"/>
    <property type="project" value="UniProtKB-UniRule"/>
</dbReference>
<evidence type="ECO:0000259" key="10">
    <source>
        <dbReference type="Pfam" id="PF08264"/>
    </source>
</evidence>
<feature type="domain" description="Aminoacyl-tRNA synthetase class Ia" evidence="9">
    <location>
        <begin position="15"/>
        <end position="666"/>
    </location>
</feature>
<dbReference type="InterPro" id="IPR009080">
    <property type="entry name" value="tRNAsynth_Ia_anticodon-bd"/>
</dbReference>
<keyword evidence="3 11" id="KW-0436">Ligase</keyword>
<dbReference type="EMBL" id="MWMI01000005">
    <property type="protein sequence ID" value="RIB35133.1"/>
    <property type="molecule type" value="Genomic_DNA"/>
</dbReference>
<keyword evidence="4" id="KW-0547">Nucleotide-binding</keyword>
<dbReference type="GO" id="GO:0004823">
    <property type="term" value="F:leucine-tRNA ligase activity"/>
    <property type="evidence" value="ECO:0007669"/>
    <property type="project" value="UniProtKB-UniRule"/>
</dbReference>
<evidence type="ECO:0000256" key="6">
    <source>
        <dbReference type="ARBA" id="ARBA00022917"/>
    </source>
</evidence>
<dbReference type="Gene3D" id="3.30.2320.20">
    <property type="entry name" value="Class I aminoacyl-tRNA synthetases (RS)"/>
    <property type="match status" value="1"/>
</dbReference>
<comment type="caution">
    <text evidence="11">The sequence shown here is derived from an EMBL/GenBank/DDBJ whole genome shotgun (WGS) entry which is preliminary data.</text>
</comment>
<dbReference type="Pfam" id="PF08264">
    <property type="entry name" value="Anticodon_1"/>
    <property type="match status" value="1"/>
</dbReference>
<evidence type="ECO:0000313" key="12">
    <source>
        <dbReference type="Proteomes" id="UP000266622"/>
    </source>
</evidence>
<dbReference type="Pfam" id="PF00133">
    <property type="entry name" value="tRNA-synt_1"/>
    <property type="match status" value="1"/>
</dbReference>
<dbReference type="SUPFAM" id="SSF52374">
    <property type="entry name" value="Nucleotidylyl transferase"/>
    <property type="match status" value="1"/>
</dbReference>
<dbReference type="Gene3D" id="3.90.740.10">
    <property type="entry name" value="Valyl/Leucyl/Isoleucyl-tRNA synthetase, editing domain"/>
    <property type="match status" value="1"/>
</dbReference>
<dbReference type="Gene3D" id="3.40.50.620">
    <property type="entry name" value="HUPs"/>
    <property type="match status" value="1"/>
</dbReference>
<dbReference type="SUPFAM" id="SSF47323">
    <property type="entry name" value="Anticodon-binding domain of a subclass of class I aminoacyl-tRNA synthetases"/>
    <property type="match status" value="1"/>
</dbReference>
<dbReference type="GO" id="GO:0005524">
    <property type="term" value="F:ATP binding"/>
    <property type="evidence" value="ECO:0007669"/>
    <property type="project" value="UniProtKB-KW"/>
</dbReference>
<dbReference type="InterPro" id="IPR014729">
    <property type="entry name" value="Rossmann-like_a/b/a_fold"/>
</dbReference>
<comment type="similarity">
    <text evidence="1">Belongs to the class-I aminoacyl-tRNA synthetase family.</text>
</comment>
<evidence type="ECO:0000256" key="2">
    <source>
        <dbReference type="ARBA" id="ARBA00013164"/>
    </source>
</evidence>
<dbReference type="EC" id="6.1.1.4" evidence="2 8"/>
<gene>
    <name evidence="11" type="ORF">BXU00_02950</name>
</gene>
<keyword evidence="6" id="KW-0648">Protein biosynthesis</keyword>
<keyword evidence="7" id="KW-0030">Aminoacyl-tRNA synthetase</keyword>
<dbReference type="AlphaFoldDB" id="A0A397WPW0"/>
<evidence type="ECO:0000256" key="3">
    <source>
        <dbReference type="ARBA" id="ARBA00022598"/>
    </source>
</evidence>
<accession>A0A397WPW0</accession>
<reference evidence="11 12" key="1">
    <citation type="journal article" date="2018" name="Syst. Appl. Microbiol.">
        <title>A new symbiotic nanoarchaeote (Candidatus Nanoclepta minutus) and its host (Zestosphaera tikiterensis gen. nov., sp. nov.) from a New Zealand hot spring.</title>
        <authorList>
            <person name="St John E."/>
            <person name="Liu Y."/>
            <person name="Podar M."/>
            <person name="Stott M.B."/>
            <person name="Meneghin J."/>
            <person name="Chen Z."/>
            <person name="Lagutin K."/>
            <person name="Mitchell K."/>
            <person name="Reysenbach A.L."/>
        </authorList>
    </citation>
    <scope>NUCLEOTIDE SEQUENCE [LARGE SCALE GENOMIC DNA]</scope>
    <source>
        <strain evidence="11">NZ3</strain>
    </source>
</reference>
<dbReference type="Gene3D" id="1.10.730.10">
    <property type="entry name" value="Isoleucyl-tRNA Synthetase, Domain 1"/>
    <property type="match status" value="1"/>
</dbReference>
<dbReference type="InterPro" id="IPR004493">
    <property type="entry name" value="Leu-tRNA-synth_Ia_arc/euk"/>
</dbReference>
<organism evidence="11 12">
    <name type="scientific">Candidatus Nanoclepta minutus</name>
    <dbReference type="NCBI Taxonomy" id="1940235"/>
    <lineage>
        <taxon>Archaea</taxon>
        <taxon>Nanobdellota</taxon>
        <taxon>Candidatus Nanoclepta</taxon>
    </lineage>
</organism>
<dbReference type="InterPro" id="IPR002300">
    <property type="entry name" value="aa-tRNA-synth_Ia"/>
</dbReference>
<evidence type="ECO:0000256" key="4">
    <source>
        <dbReference type="ARBA" id="ARBA00022741"/>
    </source>
</evidence>
<evidence type="ECO:0000256" key="8">
    <source>
        <dbReference type="NCBIfam" id="TIGR00395"/>
    </source>
</evidence>
<dbReference type="PANTHER" id="PTHR45794">
    <property type="entry name" value="LEUCYL-TRNA SYNTHETASE"/>
    <property type="match status" value="1"/>
</dbReference>
<dbReference type="Proteomes" id="UP000266622">
    <property type="component" value="Unassembled WGS sequence"/>
</dbReference>
<dbReference type="NCBIfam" id="NF008957">
    <property type="entry name" value="PRK12300.1"/>
    <property type="match status" value="1"/>
</dbReference>
<evidence type="ECO:0000313" key="11">
    <source>
        <dbReference type="EMBL" id="RIB35133.1"/>
    </source>
</evidence>
<dbReference type="NCBIfam" id="TIGR00395">
    <property type="entry name" value="leuS_arch"/>
    <property type="match status" value="1"/>
</dbReference>
<evidence type="ECO:0000256" key="7">
    <source>
        <dbReference type="ARBA" id="ARBA00023146"/>
    </source>
</evidence>
<dbReference type="InterPro" id="IPR009008">
    <property type="entry name" value="Val/Leu/Ile-tRNA-synth_edit"/>
</dbReference>
<sequence length="907" mass="107563">MENFTDFFKKVEEKWQRIWEEKGVYQPEVDESKPKFFMTVPYPYVSGLLHLGSAYTYTRGDFIARYKRLRGYNVLWPQGWHLTGSPIVSRSYRLKMGDKKIIEDLISDGIPESDFKKLENPEGWAIYFMNLNREAFKKFGYSIDWRRELYTTYLNPWYDKFVKWQYRKLKEKNLITKGSHPVILDSKLKIVIGDHDRPDEYAGISYQEGIIIKFPLENKLGDIEGIFLPCFTLRSETIYGVTNIWINPSGKYVLAKVNSEYWILPNTIILEELRAQKFNVEIIREVSAEELIGKNAINPITKDKIPILPAKFVDIEIGTGIVMSVPSDAPYDYIALLDLTKDQEYSKIAEDCLRKMKPLFRLEGYSEFPARDIVEKLEIKSQEDRDKLEKATKEIYNKEFYNGIAREIYGKYAGKKVFEFKEEFEKEIIEEKIAVRYYTLPIRFVSRYNNKVIVGIVEDQWFLKYSDIEWKKLAHECVDGMFIYPENLKKVFHEYIEWYKDWACTHQKELGSTLPWDEKWTLESLSDSTLYTAFYTIYNLIKKIDPEKIGDDLFDYVFLGKGNKEELIRKYGEIIEEMRREFLYWYPVDIRTSGKDLIGNHFIFYIFHHTAIFPKELWPKGIIINGWVLTDGKKMSKSLGNYVSMKDAYEKYSVDALRFLIAYSGNSGLDDANLELSKVENAERYLMEWYSFCINNYNKGRVSEKLPVDLWFERVLYEKIKVIEMEYERLNMRNVINSIYDIDNSYKWYIKRCGEPHRDVINKYIIVKSIVLYPIVPHIVSEILERIGLDPLNPSWPYVEEVKDFENLDKREEYIRKIRDDISKILEIIRIEKPKKIKIIVARKEKYRNLKENYFIRNQEEELNILKDAATTISKEFYCDVDIDIEEKSSEEKSKKALPGKPAIIVI</sequence>
<dbReference type="SUPFAM" id="SSF50677">
    <property type="entry name" value="ValRS/IleRS/LeuRS editing domain"/>
    <property type="match status" value="1"/>
</dbReference>
<proteinExistence type="inferred from homology"/>
<dbReference type="PANTHER" id="PTHR45794:SF1">
    <property type="entry name" value="LEUCINE--TRNA LIGASE, CYTOPLASMIC"/>
    <property type="match status" value="1"/>
</dbReference>
<protein>
    <recommendedName>
        <fullName evidence="2 8">Leucine--tRNA ligase</fullName>
        <ecNumber evidence="2 8">6.1.1.4</ecNumber>
    </recommendedName>
</protein>
<evidence type="ECO:0000256" key="5">
    <source>
        <dbReference type="ARBA" id="ARBA00022840"/>
    </source>
</evidence>
<feature type="domain" description="Methionyl/Valyl/Leucyl/Isoleucyl-tRNA synthetase anticodon-binding" evidence="10">
    <location>
        <begin position="709"/>
        <end position="840"/>
    </location>
</feature>
<name>A0A397WPW0_9ARCH</name>